<comment type="caution">
    <text evidence="3">The sequence shown here is derived from an EMBL/GenBank/DDBJ whole genome shotgun (WGS) entry which is preliminary data.</text>
</comment>
<evidence type="ECO:0000256" key="1">
    <source>
        <dbReference type="SAM" id="Phobius"/>
    </source>
</evidence>
<feature type="transmembrane region" description="Helical" evidence="1">
    <location>
        <begin position="72"/>
        <end position="93"/>
    </location>
</feature>
<reference evidence="3" key="1">
    <citation type="submission" date="2021-05" db="EMBL/GenBank/DDBJ databases">
        <title>The genome of the haptophyte Pavlova lutheri (Diacronema luteri, Pavlovales) - a model for lipid biosynthesis in eukaryotic algae.</title>
        <authorList>
            <person name="Hulatt C.J."/>
            <person name="Posewitz M.C."/>
        </authorList>
    </citation>
    <scope>NUCLEOTIDE SEQUENCE</scope>
    <source>
        <strain evidence="3">NIVA-4/92</strain>
    </source>
</reference>
<keyword evidence="4" id="KW-1185">Reference proteome</keyword>
<feature type="domain" description="Fatty acid desaturase" evidence="2">
    <location>
        <begin position="102"/>
        <end position="342"/>
    </location>
</feature>
<keyword evidence="1" id="KW-0812">Transmembrane</keyword>
<accession>A0A8J5XG76</accession>
<dbReference type="PANTHER" id="PTHR36459">
    <property type="entry name" value="ORF"/>
    <property type="match status" value="1"/>
</dbReference>
<name>A0A8J5XG76_DIALT</name>
<dbReference type="PANTHER" id="PTHR36459:SF1">
    <property type="entry name" value="FATTY ACID DESATURASE DOMAIN-CONTAINING PROTEIN-RELATED"/>
    <property type="match status" value="1"/>
</dbReference>
<evidence type="ECO:0000259" key="2">
    <source>
        <dbReference type="Pfam" id="PF00487"/>
    </source>
</evidence>
<dbReference type="InterPro" id="IPR005804">
    <property type="entry name" value="FA_desaturase_dom"/>
</dbReference>
<feature type="transmembrane region" description="Helical" evidence="1">
    <location>
        <begin position="7"/>
        <end position="25"/>
    </location>
</feature>
<feature type="transmembrane region" description="Helical" evidence="1">
    <location>
        <begin position="100"/>
        <end position="120"/>
    </location>
</feature>
<dbReference type="GO" id="GO:0006629">
    <property type="term" value="P:lipid metabolic process"/>
    <property type="evidence" value="ECO:0007669"/>
    <property type="project" value="InterPro"/>
</dbReference>
<protein>
    <recommendedName>
        <fullName evidence="2">Fatty acid desaturase domain-containing protein</fullName>
    </recommendedName>
</protein>
<keyword evidence="1" id="KW-0472">Membrane</keyword>
<organism evidence="3 4">
    <name type="scientific">Diacronema lutheri</name>
    <name type="common">Unicellular marine alga</name>
    <name type="synonym">Monochrysis lutheri</name>
    <dbReference type="NCBI Taxonomy" id="2081491"/>
    <lineage>
        <taxon>Eukaryota</taxon>
        <taxon>Haptista</taxon>
        <taxon>Haptophyta</taxon>
        <taxon>Pavlovophyceae</taxon>
        <taxon>Pavlovales</taxon>
        <taxon>Pavlovaceae</taxon>
        <taxon>Diacronema</taxon>
    </lineage>
</organism>
<feature type="transmembrane region" description="Helical" evidence="1">
    <location>
        <begin position="196"/>
        <end position="216"/>
    </location>
</feature>
<dbReference type="AlphaFoldDB" id="A0A8J5XG76"/>
<dbReference type="OrthoDB" id="1470350at2759"/>
<gene>
    <name evidence="3" type="ORF">KFE25_000132</name>
</gene>
<evidence type="ECO:0000313" key="4">
    <source>
        <dbReference type="Proteomes" id="UP000751190"/>
    </source>
</evidence>
<dbReference type="Pfam" id="PF00487">
    <property type="entry name" value="FA_desaturase"/>
    <property type="match status" value="1"/>
</dbReference>
<dbReference type="OMA" id="YTFAHKE"/>
<keyword evidence="1" id="KW-1133">Transmembrane helix</keyword>
<sequence length="414" mass="47423">MAVSRGVKYLVGVLLSINFVAYWAVPVAGMGMIYKYALSALGRPLFALLDDAPLLRKFAAKYVYQKDQYNDFFFMSLVTAISIGAAFCTVLRWQIVHGSLPWWLIFSYYCAWVGLGGRAMGTAYTMAHKEGHNVQIYQKWWRRTIGNLFENRLGVLYGNVPFNFQTSHVHIHHKLDGGVGDTFYQWDLDRSSLSDFMLYVYRVLLHMTGVSSLRFFEKTGRRGMFEKLRAGCMQYFVYVPAALLLATKSASFVFFIYVQPLICMTFFLALLNFGFHGFLELAPDGTNITVVNSTCIINGDDDSFGEDDHYMHHYATTVYHRDLSEAHKARIAEFAQHKASVFEKLSILELSIFLLAGDFKKLAEHFVDYSGTMSKPEIAEMLQRRARCKEMSYDEYEAMLASGEVYKRHMLKSE</sequence>
<proteinExistence type="predicted"/>
<evidence type="ECO:0000313" key="3">
    <source>
        <dbReference type="EMBL" id="KAG8463964.1"/>
    </source>
</evidence>
<dbReference type="EMBL" id="JAGTXO010000014">
    <property type="protein sequence ID" value="KAG8463964.1"/>
    <property type="molecule type" value="Genomic_DNA"/>
</dbReference>
<dbReference type="Proteomes" id="UP000751190">
    <property type="component" value="Unassembled WGS sequence"/>
</dbReference>